<evidence type="ECO:0000256" key="1">
    <source>
        <dbReference type="SAM" id="MobiDB-lite"/>
    </source>
</evidence>
<keyword evidence="3" id="KW-1185">Reference proteome</keyword>
<sequence>MSKVFCNRIWNNLTRQVVSRSYTSLLTELKVSTVAEKGSSSTPGAGSKFLSELGGVGERSREHSVFSERNEAFGGNGGKG</sequence>
<protein>
    <submittedName>
        <fullName evidence="2">Uncharacterized protein</fullName>
    </submittedName>
</protein>
<gene>
    <name evidence="2" type="ORF">NPIL_224881</name>
</gene>
<organism evidence="2 3">
    <name type="scientific">Nephila pilipes</name>
    <name type="common">Giant wood spider</name>
    <name type="synonym">Nephila maculata</name>
    <dbReference type="NCBI Taxonomy" id="299642"/>
    <lineage>
        <taxon>Eukaryota</taxon>
        <taxon>Metazoa</taxon>
        <taxon>Ecdysozoa</taxon>
        <taxon>Arthropoda</taxon>
        <taxon>Chelicerata</taxon>
        <taxon>Arachnida</taxon>
        <taxon>Araneae</taxon>
        <taxon>Araneomorphae</taxon>
        <taxon>Entelegynae</taxon>
        <taxon>Araneoidea</taxon>
        <taxon>Nephilidae</taxon>
        <taxon>Nephila</taxon>
    </lineage>
</organism>
<accession>A0A8X6PR74</accession>
<feature type="region of interest" description="Disordered" evidence="1">
    <location>
        <begin position="60"/>
        <end position="80"/>
    </location>
</feature>
<comment type="caution">
    <text evidence="2">The sequence shown here is derived from an EMBL/GenBank/DDBJ whole genome shotgun (WGS) entry which is preliminary data.</text>
</comment>
<evidence type="ECO:0000313" key="3">
    <source>
        <dbReference type="Proteomes" id="UP000887013"/>
    </source>
</evidence>
<dbReference type="AlphaFoldDB" id="A0A8X6PR74"/>
<name>A0A8X6PR74_NEPPI</name>
<dbReference type="EMBL" id="BMAW01119473">
    <property type="protein sequence ID" value="GFT84775.1"/>
    <property type="molecule type" value="Genomic_DNA"/>
</dbReference>
<dbReference type="Proteomes" id="UP000887013">
    <property type="component" value="Unassembled WGS sequence"/>
</dbReference>
<evidence type="ECO:0000313" key="2">
    <source>
        <dbReference type="EMBL" id="GFT84775.1"/>
    </source>
</evidence>
<reference evidence="2" key="1">
    <citation type="submission" date="2020-08" db="EMBL/GenBank/DDBJ databases">
        <title>Multicomponent nature underlies the extraordinary mechanical properties of spider dragline silk.</title>
        <authorList>
            <person name="Kono N."/>
            <person name="Nakamura H."/>
            <person name="Mori M."/>
            <person name="Yoshida Y."/>
            <person name="Ohtoshi R."/>
            <person name="Malay A.D."/>
            <person name="Moran D.A.P."/>
            <person name="Tomita M."/>
            <person name="Numata K."/>
            <person name="Arakawa K."/>
        </authorList>
    </citation>
    <scope>NUCLEOTIDE SEQUENCE</scope>
</reference>
<feature type="compositionally biased region" description="Basic and acidic residues" evidence="1">
    <location>
        <begin position="60"/>
        <end position="71"/>
    </location>
</feature>
<proteinExistence type="predicted"/>